<comment type="similarity">
    <text evidence="2">Belongs to the RLP family.</text>
</comment>
<dbReference type="EMBL" id="KZ305070">
    <property type="protein sequence ID" value="PIA31090.1"/>
    <property type="molecule type" value="Genomic_DNA"/>
</dbReference>
<dbReference type="Pfam" id="PF13516">
    <property type="entry name" value="LRR_6"/>
    <property type="match status" value="1"/>
</dbReference>
<keyword evidence="9" id="KW-0472">Membrane</keyword>
<evidence type="ECO:0000256" key="2">
    <source>
        <dbReference type="ARBA" id="ARBA00009592"/>
    </source>
</evidence>
<keyword evidence="3" id="KW-1003">Cell membrane</keyword>
<reference evidence="14 15" key="1">
    <citation type="submission" date="2017-09" db="EMBL/GenBank/DDBJ databases">
        <title>WGS assembly of Aquilegia coerulea Goldsmith.</title>
        <authorList>
            <person name="Hodges S."/>
            <person name="Kramer E."/>
            <person name="Nordborg M."/>
            <person name="Tomkins J."/>
            <person name="Borevitz J."/>
            <person name="Derieg N."/>
            <person name="Yan J."/>
            <person name="Mihaltcheva S."/>
            <person name="Hayes R.D."/>
            <person name="Rokhsar D."/>
        </authorList>
    </citation>
    <scope>NUCLEOTIDE SEQUENCE [LARGE SCALE GENOMIC DNA]</scope>
    <source>
        <strain evidence="15">cv. Goldsmith</strain>
    </source>
</reference>
<evidence type="ECO:0000256" key="3">
    <source>
        <dbReference type="ARBA" id="ARBA00022475"/>
    </source>
</evidence>
<evidence type="ECO:0000256" key="9">
    <source>
        <dbReference type="ARBA" id="ARBA00023136"/>
    </source>
</evidence>
<protein>
    <recommendedName>
        <fullName evidence="13">Leucine-rich repeat-containing N-terminal plant-type domain-containing protein</fullName>
    </recommendedName>
</protein>
<comment type="subcellular location">
    <subcellularLocation>
        <location evidence="1">Cell membrane</location>
        <topology evidence="1">Single-pass type I membrane protein</topology>
    </subcellularLocation>
</comment>
<dbReference type="InterPro" id="IPR032675">
    <property type="entry name" value="LRR_dom_sf"/>
</dbReference>
<keyword evidence="15" id="KW-1185">Reference proteome</keyword>
<dbReference type="SUPFAM" id="SSF52058">
    <property type="entry name" value="L domain-like"/>
    <property type="match status" value="2"/>
</dbReference>
<keyword evidence="6 12" id="KW-0732">Signal</keyword>
<name>A0A2G5CIT5_AQUCA</name>
<dbReference type="SMART" id="SM00369">
    <property type="entry name" value="LRR_TYP"/>
    <property type="match status" value="8"/>
</dbReference>
<dbReference type="FunFam" id="3.80.10.10:FF:000041">
    <property type="entry name" value="LRR receptor-like serine/threonine-protein kinase ERECTA"/>
    <property type="match status" value="1"/>
</dbReference>
<dbReference type="FunCoup" id="A0A2G5CIT5">
    <property type="interactions" value="432"/>
</dbReference>
<sequence length="919" mass="102133">MGLSLCCFDMSMILKLLTLLFQLVVANSLYSLHQNPRQPSCHDEDISALLQFKQSFTIDASASIDVGSSPKLSSWKLPAEGEHNNTSCCSWDGVECDETSGRVIGLNLSSSQLYGSINSNSSLFRLVHLQSLNLADNNFNRSQIPTSIINFQRLTYLNLAASFFSGQIPSQVAYLSKLSFLDLSQNMVDKSSPSDGLLKLDASIMKNLVQNLTKLENLSLGFVDISSTVPDTMANLSLLTSLVLRNCKLFGEFPAKIFHLKNLEILSVRFNHDLTGYLPEFNQSSPLTELQLTYLDISDNNFHGPIPNSYANLTQLVTLRLLGCSLVGPIPPWIGNVSSLEYLDLAFNGLNGSIPTSVSSLKNLQILYLHRNSLSGRLNQNHLELLVEPPRTTGTSNVTYIQQFESLTLNSCRLKEFPYFLRYQEHLKWLDLSFNNIHGRVPKWMWNVSTRTMVYMDFSSNFVSGFDQPPVVLPWVNLQRFKIDSNMLRGSLPIPPPSIIAYEIQNNKLTGEVSPMFCNSTSLQVLDVSNNNLGGMLPECLGNFSDNLRLLLLGSNSFHGLLPQTYTNKSNLKVIDVSQNQMQGKLPRSLENCLMLELLLLSNNKFSDVFPFWLGNLPQLKILAMRHNGFYGVIGKPEHGNYGFPDLRILDLSYNNFTGEILIDHVFSETSMIMRPNITVNESTYMTTGLLIHVINTLWVVYNKDYSLTIANKGVERFFSRIQQAFAAIDVSSNKLEGKIDPSIGKLKGLRSFNISHNLINGSIPLSFGNLSLLESLDLSNNKLSGYIPQQLAQLTSLSQFDVSYNNITGRIPQGPQMNTFNSTSFEGNPGLCGAPLSNECGDTKASQPAASTGEEDGDNTGLVYGLDWIFVVSGFVGGSIVGLRVFLCVHQEVEYLVRTSRYSGEVKVLEITRSVNSQ</sequence>
<proteinExistence type="inferred from homology"/>
<dbReference type="InterPro" id="IPR013210">
    <property type="entry name" value="LRR_N_plant-typ"/>
</dbReference>
<evidence type="ECO:0000313" key="14">
    <source>
        <dbReference type="EMBL" id="PIA31090.1"/>
    </source>
</evidence>
<evidence type="ECO:0000256" key="12">
    <source>
        <dbReference type="SAM" id="SignalP"/>
    </source>
</evidence>
<evidence type="ECO:0000259" key="13">
    <source>
        <dbReference type="Pfam" id="PF08263"/>
    </source>
</evidence>
<dbReference type="PANTHER" id="PTHR48061:SF12">
    <property type="entry name" value="DISEASE RESISTANCE LIKE PROTEIN"/>
    <property type="match status" value="1"/>
</dbReference>
<evidence type="ECO:0000256" key="1">
    <source>
        <dbReference type="ARBA" id="ARBA00004251"/>
    </source>
</evidence>
<dbReference type="InParanoid" id="A0A2G5CIT5"/>
<dbReference type="Proteomes" id="UP000230069">
    <property type="component" value="Unassembled WGS sequence"/>
</dbReference>
<evidence type="ECO:0000256" key="10">
    <source>
        <dbReference type="ARBA" id="ARBA00023170"/>
    </source>
</evidence>
<evidence type="ECO:0000256" key="7">
    <source>
        <dbReference type="ARBA" id="ARBA00022737"/>
    </source>
</evidence>
<dbReference type="InterPro" id="IPR001611">
    <property type="entry name" value="Leu-rich_rpt"/>
</dbReference>
<dbReference type="PRINTS" id="PR00019">
    <property type="entry name" value="LEURICHRPT"/>
</dbReference>
<dbReference type="GO" id="GO:0005886">
    <property type="term" value="C:plasma membrane"/>
    <property type="evidence" value="ECO:0007669"/>
    <property type="project" value="UniProtKB-SubCell"/>
</dbReference>
<evidence type="ECO:0000256" key="11">
    <source>
        <dbReference type="ARBA" id="ARBA00023180"/>
    </source>
</evidence>
<dbReference type="OrthoDB" id="1910043at2759"/>
<evidence type="ECO:0000256" key="4">
    <source>
        <dbReference type="ARBA" id="ARBA00022614"/>
    </source>
</evidence>
<dbReference type="InterPro" id="IPR046956">
    <property type="entry name" value="RLP23-like"/>
</dbReference>
<evidence type="ECO:0000256" key="5">
    <source>
        <dbReference type="ARBA" id="ARBA00022692"/>
    </source>
</evidence>
<dbReference type="PANTHER" id="PTHR48061">
    <property type="entry name" value="LEUCINE-RICH REPEAT RECEPTOR PROTEIN KINASE EMS1-LIKE-RELATED"/>
    <property type="match status" value="1"/>
</dbReference>
<keyword evidence="5" id="KW-0812">Transmembrane</keyword>
<dbReference type="Pfam" id="PF08263">
    <property type="entry name" value="LRRNT_2"/>
    <property type="match status" value="1"/>
</dbReference>
<evidence type="ECO:0000256" key="6">
    <source>
        <dbReference type="ARBA" id="ARBA00022729"/>
    </source>
</evidence>
<feature type="signal peptide" evidence="12">
    <location>
        <begin position="1"/>
        <end position="26"/>
    </location>
</feature>
<feature type="chain" id="PRO_5013740874" description="Leucine-rich repeat-containing N-terminal plant-type domain-containing protein" evidence="12">
    <location>
        <begin position="27"/>
        <end position="919"/>
    </location>
</feature>
<accession>A0A2G5CIT5</accession>
<keyword evidence="4" id="KW-0433">Leucine-rich repeat</keyword>
<dbReference type="AlphaFoldDB" id="A0A2G5CIT5"/>
<evidence type="ECO:0000256" key="8">
    <source>
        <dbReference type="ARBA" id="ARBA00022989"/>
    </source>
</evidence>
<gene>
    <name evidence="14" type="ORF">AQUCO_05300130v1</name>
</gene>
<keyword evidence="10" id="KW-0675">Receptor</keyword>
<dbReference type="InterPro" id="IPR003591">
    <property type="entry name" value="Leu-rich_rpt_typical-subtyp"/>
</dbReference>
<dbReference type="Gene3D" id="3.80.10.10">
    <property type="entry name" value="Ribonuclease Inhibitor"/>
    <property type="match status" value="4"/>
</dbReference>
<evidence type="ECO:0000313" key="15">
    <source>
        <dbReference type="Proteomes" id="UP000230069"/>
    </source>
</evidence>
<feature type="domain" description="Leucine-rich repeat-containing N-terminal plant-type" evidence="13">
    <location>
        <begin position="42"/>
        <end position="97"/>
    </location>
</feature>
<dbReference type="Pfam" id="PF00560">
    <property type="entry name" value="LRR_1"/>
    <property type="match status" value="6"/>
</dbReference>
<organism evidence="14 15">
    <name type="scientific">Aquilegia coerulea</name>
    <name type="common">Rocky mountain columbine</name>
    <dbReference type="NCBI Taxonomy" id="218851"/>
    <lineage>
        <taxon>Eukaryota</taxon>
        <taxon>Viridiplantae</taxon>
        <taxon>Streptophyta</taxon>
        <taxon>Embryophyta</taxon>
        <taxon>Tracheophyta</taxon>
        <taxon>Spermatophyta</taxon>
        <taxon>Magnoliopsida</taxon>
        <taxon>Ranunculales</taxon>
        <taxon>Ranunculaceae</taxon>
        <taxon>Thalictroideae</taxon>
        <taxon>Aquilegia</taxon>
    </lineage>
</organism>
<keyword evidence="7" id="KW-0677">Repeat</keyword>
<keyword evidence="11" id="KW-0325">Glycoprotein</keyword>
<dbReference type="STRING" id="218851.A0A2G5CIT5"/>
<dbReference type="FunFam" id="3.80.10.10:FF:000213">
    <property type="entry name" value="Tyrosine-sulfated glycopeptide receptor 1"/>
    <property type="match status" value="1"/>
</dbReference>
<keyword evidence="8" id="KW-1133">Transmembrane helix</keyword>
<dbReference type="Pfam" id="PF13855">
    <property type="entry name" value="LRR_8"/>
    <property type="match status" value="1"/>
</dbReference>